<evidence type="ECO:0000313" key="1">
    <source>
        <dbReference type="EMBL" id="CCA14014.1"/>
    </source>
</evidence>
<gene>
    <name evidence="1" type="primary">AlNc14C1G146</name>
    <name evidence="1" type="ORF">ALNC14_001570</name>
</gene>
<sequence length="150" mass="17549">MRSLCCFRRHQRDSMGKRYREQLDKVKDVFPGTSYVCLLDGENGNVIAQSEETNPNTEEFARFVRMLRKAAMQFAETLNQMDSQILHIKGDDTMFSCYGLDRTVLAFYSQLPDVEMELFDYTEADKNLETINLELDKLVRDVKTSARRRK</sequence>
<reference evidence="1" key="1">
    <citation type="journal article" date="2011" name="PLoS Biol.">
        <title>Gene gain and loss during evolution of obligate parasitism in the white rust pathogen of Arabidopsis thaliana.</title>
        <authorList>
            <person name="Kemen E."/>
            <person name="Gardiner A."/>
            <person name="Schultz-Larsen T."/>
            <person name="Kemen A.C."/>
            <person name="Balmuth A.L."/>
            <person name="Robert-Seilaniantz A."/>
            <person name="Bailey K."/>
            <person name="Holub E."/>
            <person name="Studholme D.J."/>
            <person name="Maclean D."/>
            <person name="Jones J.D."/>
        </authorList>
    </citation>
    <scope>NUCLEOTIDE SEQUENCE</scope>
</reference>
<accession>F0VYZ9</accession>
<protein>
    <submittedName>
        <fullName evidence="1">Uncharacterized protein AlNc14C1G146</fullName>
    </submittedName>
</protein>
<dbReference type="AlphaFoldDB" id="F0VYZ9"/>
<organism evidence="1">
    <name type="scientific">Albugo laibachii Nc14</name>
    <dbReference type="NCBI Taxonomy" id="890382"/>
    <lineage>
        <taxon>Eukaryota</taxon>
        <taxon>Sar</taxon>
        <taxon>Stramenopiles</taxon>
        <taxon>Oomycota</taxon>
        <taxon>Peronosporomycetes</taxon>
        <taxon>Albuginales</taxon>
        <taxon>Albuginaceae</taxon>
        <taxon>Albugo</taxon>
    </lineage>
</organism>
<dbReference type="HOGENOM" id="CLU_141328_0_0_1"/>
<name>F0VYZ9_9STRA</name>
<dbReference type="EMBL" id="FR824046">
    <property type="protein sequence ID" value="CCA14014.1"/>
    <property type="molecule type" value="Genomic_DNA"/>
</dbReference>
<proteinExistence type="predicted"/>
<reference evidence="1" key="2">
    <citation type="submission" date="2011-02" db="EMBL/GenBank/DDBJ databases">
        <authorList>
            <person name="MacLean D."/>
        </authorList>
    </citation>
    <scope>NUCLEOTIDE SEQUENCE</scope>
</reference>